<gene>
    <name evidence="1" type="ORF">PAHAL_3G312400</name>
</gene>
<name>A0A2T8KK52_9POAL</name>
<proteinExistence type="predicted"/>
<reference evidence="1" key="1">
    <citation type="submission" date="2018-04" db="EMBL/GenBank/DDBJ databases">
        <title>WGS assembly of Panicum hallii.</title>
        <authorList>
            <person name="Lovell J."/>
            <person name="Jenkins J."/>
            <person name="Lowry D."/>
            <person name="Mamidi S."/>
            <person name="Sreedasyam A."/>
            <person name="Weng X."/>
            <person name="Barry K."/>
            <person name="Bonette J."/>
            <person name="Campitelli B."/>
            <person name="Daum C."/>
            <person name="Gordon S."/>
            <person name="Gould B."/>
            <person name="Lipzen A."/>
            <person name="Macqueen A."/>
            <person name="Palacio-Mejia J."/>
            <person name="Plott C."/>
            <person name="Shakirov E."/>
            <person name="Shu S."/>
            <person name="Yoshinaga Y."/>
            <person name="Zane M."/>
            <person name="Rokhsar D."/>
            <person name="Grimwood J."/>
            <person name="Schmutz J."/>
            <person name="Juenger T."/>
        </authorList>
    </citation>
    <scope>NUCLEOTIDE SEQUENCE [LARGE SCALE GENOMIC DNA]</scope>
    <source>
        <strain evidence="1">FIL2</strain>
    </source>
</reference>
<organism evidence="1">
    <name type="scientific">Panicum hallii</name>
    <dbReference type="NCBI Taxonomy" id="206008"/>
    <lineage>
        <taxon>Eukaryota</taxon>
        <taxon>Viridiplantae</taxon>
        <taxon>Streptophyta</taxon>
        <taxon>Embryophyta</taxon>
        <taxon>Tracheophyta</taxon>
        <taxon>Spermatophyta</taxon>
        <taxon>Magnoliopsida</taxon>
        <taxon>Liliopsida</taxon>
        <taxon>Poales</taxon>
        <taxon>Poaceae</taxon>
        <taxon>PACMAD clade</taxon>
        <taxon>Panicoideae</taxon>
        <taxon>Panicodae</taxon>
        <taxon>Paniceae</taxon>
        <taxon>Panicinae</taxon>
        <taxon>Panicum</taxon>
        <taxon>Panicum sect. Panicum</taxon>
    </lineage>
</organism>
<dbReference type="Proteomes" id="UP000243499">
    <property type="component" value="Chromosome 3"/>
</dbReference>
<dbReference type="AlphaFoldDB" id="A0A2T8KK52"/>
<dbReference type="EMBL" id="CM008048">
    <property type="protein sequence ID" value="PVH62509.1"/>
    <property type="molecule type" value="Genomic_DNA"/>
</dbReference>
<dbReference type="Gramene" id="PVH62509">
    <property type="protein sequence ID" value="PVH62509"/>
    <property type="gene ID" value="PAHAL_3G312400"/>
</dbReference>
<protein>
    <submittedName>
        <fullName evidence="1">Uncharacterized protein</fullName>
    </submittedName>
</protein>
<accession>A0A2T8KK52</accession>
<evidence type="ECO:0000313" key="1">
    <source>
        <dbReference type="EMBL" id="PVH62509.1"/>
    </source>
</evidence>
<sequence>MIATVIASPYQASLVRIPIAFSEAKRKEGDRLGRTDSTDPPSKLARGTKLAVSLLDLCFRGGWAGVQALEVPFDDVEATELLDYGHRRWRIHLECDGGVRGAGADRELFPGSPDGLPHCALR</sequence>